<reference evidence="1 2" key="1">
    <citation type="submission" date="2014-11" db="EMBL/GenBank/DDBJ databases">
        <authorList>
            <person name="Zhu J."/>
            <person name="Qi W."/>
            <person name="Song R."/>
        </authorList>
    </citation>
    <scope>NUCLEOTIDE SEQUENCE [LARGE SCALE GENOMIC DNA]</scope>
</reference>
<dbReference type="AlphaFoldDB" id="A0A0G4H638"/>
<organism evidence="1 2">
    <name type="scientific">Vitrella brassicaformis (strain CCMP3155)</name>
    <dbReference type="NCBI Taxonomy" id="1169540"/>
    <lineage>
        <taxon>Eukaryota</taxon>
        <taxon>Sar</taxon>
        <taxon>Alveolata</taxon>
        <taxon>Colpodellida</taxon>
        <taxon>Vitrellaceae</taxon>
        <taxon>Vitrella</taxon>
    </lineage>
</organism>
<dbReference type="InterPro" id="IPR036322">
    <property type="entry name" value="WD40_repeat_dom_sf"/>
</dbReference>
<accession>A0A0G4H638</accession>
<evidence type="ECO:0000313" key="1">
    <source>
        <dbReference type="EMBL" id="CEM39328.1"/>
    </source>
</evidence>
<keyword evidence="2" id="KW-1185">Reference proteome</keyword>
<dbReference type="Gene3D" id="2.130.10.10">
    <property type="entry name" value="YVTN repeat-like/Quinoprotein amine dehydrogenase"/>
    <property type="match status" value="1"/>
</dbReference>
<dbReference type="SUPFAM" id="SSF50978">
    <property type="entry name" value="WD40 repeat-like"/>
    <property type="match status" value="1"/>
</dbReference>
<dbReference type="Proteomes" id="UP000041254">
    <property type="component" value="Unassembled WGS sequence"/>
</dbReference>
<dbReference type="InParanoid" id="A0A0G4H638"/>
<protein>
    <submittedName>
        <fullName evidence="1">Uncharacterized protein</fullName>
    </submittedName>
</protein>
<proteinExistence type="predicted"/>
<name>A0A0G4H638_VITBC</name>
<gene>
    <name evidence="1" type="ORF">Vbra_19610</name>
</gene>
<dbReference type="InterPro" id="IPR015943">
    <property type="entry name" value="WD40/YVTN_repeat-like_dom_sf"/>
</dbReference>
<evidence type="ECO:0000313" key="2">
    <source>
        <dbReference type="Proteomes" id="UP000041254"/>
    </source>
</evidence>
<dbReference type="VEuPathDB" id="CryptoDB:Vbra_19610"/>
<dbReference type="EMBL" id="CDMY01001036">
    <property type="protein sequence ID" value="CEM39328.1"/>
    <property type="molecule type" value="Genomic_DNA"/>
</dbReference>
<sequence length="596" mass="64881">MADASVREGLRGGVAEGLAVQLAERATGGAAAVDVRLGKIAALMLRWRLFDLRGCLAVIEALLPDSPHLPTPLSPHLAHLLNSIFDAMPSLAQCVREFINFPFLMAFISSPHQQWVFHAYPLLHRTLYPHAIEYRRQLESQGEGEGENDDEGDREGEVDEALFDAPVYDAYGGAGPLVVPALEHHPHMETRREESAMAYEREEGLSTYRSHRFMIHPREALHVSEGEDGEPKPILSMACVARGVDDDTTAEALDELVLAYGDGSLQHVDVRNAHVRSTIHITASGLREPKAVAVAASPSQNAGRSSDHLVVGVVDPEACIASHLLLSRKHDADTDTDSSSSTFAVIHSGFEETTSRSPRQYQQQQQQLELISCVSFPPHNSDRFISAETTVGGQAQVGLYELATGGCPRLLHPYGGPRAIPTDMAFCAAQVFVASSSDGSVHLYDLRSPTPTTLLSPTRQAIPPSYTSIDASPTHQPPSYISATLEGHLSHVDLRHHRSPLISQQTCGVPVLRLRANWAEKGVAVCTDGGGMMAWDLLRNEVAAVRRASDWDDVRYGCCVWVGREVWAASTALHCYGVVVEEQEVADEDEGDQGQQ</sequence>